<dbReference type="Proteomes" id="UP000321306">
    <property type="component" value="Unassembled WGS sequence"/>
</dbReference>
<evidence type="ECO:0000313" key="3">
    <source>
        <dbReference type="Proteomes" id="UP000321306"/>
    </source>
</evidence>
<keyword evidence="1" id="KW-0472">Membrane</keyword>
<evidence type="ECO:0000313" key="2">
    <source>
        <dbReference type="EMBL" id="GEM44888.1"/>
    </source>
</evidence>
<dbReference type="EMBL" id="BJXB01000002">
    <property type="protein sequence ID" value="GEM44888.1"/>
    <property type="molecule type" value="Genomic_DNA"/>
</dbReference>
<reference evidence="2 3" key="1">
    <citation type="submission" date="2019-07" db="EMBL/GenBank/DDBJ databases">
        <title>Whole genome shotgun sequence of Deinococcus cellulosilyticus NBRC 106333.</title>
        <authorList>
            <person name="Hosoyama A."/>
            <person name="Uohara A."/>
            <person name="Ohji S."/>
            <person name="Ichikawa N."/>
        </authorList>
    </citation>
    <scope>NUCLEOTIDE SEQUENCE [LARGE SCALE GENOMIC DNA]</scope>
    <source>
        <strain evidence="2 3">NBRC 106333</strain>
    </source>
</reference>
<dbReference type="AlphaFoldDB" id="A0A511MX96"/>
<keyword evidence="1" id="KW-0812">Transmembrane</keyword>
<sequence length="99" mass="10791">MDVINAFIQVVKAEIREVFQNIGAEIKRRGLGIVILLGALFPLLAAVIFLLMALYQLLDLWLPSWGASLVMFLLALLLTGGMVMFALKKIGGTDDDTNG</sequence>
<dbReference type="Pfam" id="PF07332">
    <property type="entry name" value="Phage_holin_3_6"/>
    <property type="match status" value="1"/>
</dbReference>
<keyword evidence="1" id="KW-1133">Transmembrane helix</keyword>
<accession>A0A511MX96</accession>
<feature type="transmembrane region" description="Helical" evidence="1">
    <location>
        <begin position="64"/>
        <end position="87"/>
    </location>
</feature>
<proteinExistence type="predicted"/>
<protein>
    <recommendedName>
        <fullName evidence="4">Phage holin family protein</fullName>
    </recommendedName>
</protein>
<feature type="transmembrane region" description="Helical" evidence="1">
    <location>
        <begin position="31"/>
        <end position="58"/>
    </location>
</feature>
<evidence type="ECO:0000256" key="1">
    <source>
        <dbReference type="SAM" id="Phobius"/>
    </source>
</evidence>
<evidence type="ECO:0008006" key="4">
    <source>
        <dbReference type="Google" id="ProtNLM"/>
    </source>
</evidence>
<gene>
    <name evidence="2" type="ORF">DC3_05230</name>
</gene>
<dbReference type="InterPro" id="IPR009937">
    <property type="entry name" value="Phage_holin_3_6"/>
</dbReference>
<comment type="caution">
    <text evidence="2">The sequence shown here is derived from an EMBL/GenBank/DDBJ whole genome shotgun (WGS) entry which is preliminary data.</text>
</comment>
<name>A0A511MX96_DEIC1</name>
<keyword evidence="3" id="KW-1185">Reference proteome</keyword>
<organism evidence="2 3">
    <name type="scientific">Deinococcus cellulosilyticus (strain DSM 18568 / NBRC 106333 / KACC 11606 / 5516J-15)</name>
    <dbReference type="NCBI Taxonomy" id="1223518"/>
    <lineage>
        <taxon>Bacteria</taxon>
        <taxon>Thermotogati</taxon>
        <taxon>Deinococcota</taxon>
        <taxon>Deinococci</taxon>
        <taxon>Deinococcales</taxon>
        <taxon>Deinococcaceae</taxon>
        <taxon>Deinococcus</taxon>
    </lineage>
</organism>